<sequence>MTLAGLLADARAALAGAPREPLGELREPRRVLGIARASRIIPVGEAWHLGVLLVGDDAVFATGDIVRARQDAPRGYTAQSQRARAELAAALRRGGFAEGQPVHIGWRMLDLDAVERGEASGPLALRNGVPSVRWSASGAYVPLDGYLTERIALLRDPPAGA</sequence>
<evidence type="ECO:0000313" key="1">
    <source>
        <dbReference type="EMBL" id="GAA1981768.1"/>
    </source>
</evidence>
<dbReference type="Proteomes" id="UP001500326">
    <property type="component" value="Unassembled WGS sequence"/>
</dbReference>
<evidence type="ECO:0000313" key="2">
    <source>
        <dbReference type="Proteomes" id="UP001500326"/>
    </source>
</evidence>
<dbReference type="RefSeq" id="WP_344059909.1">
    <property type="nucleotide sequence ID" value="NZ_BAAAOH010000001.1"/>
</dbReference>
<reference evidence="2" key="1">
    <citation type="journal article" date="2019" name="Int. J. Syst. Evol. Microbiol.">
        <title>The Global Catalogue of Microorganisms (GCM) 10K type strain sequencing project: providing services to taxonomists for standard genome sequencing and annotation.</title>
        <authorList>
            <consortium name="The Broad Institute Genomics Platform"/>
            <consortium name="The Broad Institute Genome Sequencing Center for Infectious Disease"/>
            <person name="Wu L."/>
            <person name="Ma J."/>
        </authorList>
    </citation>
    <scope>NUCLEOTIDE SEQUENCE [LARGE SCALE GENOMIC DNA]</scope>
    <source>
        <strain evidence="2">JCM 14902</strain>
    </source>
</reference>
<organism evidence="1 2">
    <name type="scientific">Microbacterium pumilum</name>
    <dbReference type="NCBI Taxonomy" id="344165"/>
    <lineage>
        <taxon>Bacteria</taxon>
        <taxon>Bacillati</taxon>
        <taxon>Actinomycetota</taxon>
        <taxon>Actinomycetes</taxon>
        <taxon>Micrococcales</taxon>
        <taxon>Microbacteriaceae</taxon>
        <taxon>Microbacterium</taxon>
    </lineage>
</organism>
<evidence type="ECO:0008006" key="3">
    <source>
        <dbReference type="Google" id="ProtNLM"/>
    </source>
</evidence>
<name>A0ABP5DKS7_9MICO</name>
<comment type="caution">
    <text evidence="1">The sequence shown here is derived from an EMBL/GenBank/DDBJ whole genome shotgun (WGS) entry which is preliminary data.</text>
</comment>
<dbReference type="EMBL" id="BAAAOH010000001">
    <property type="protein sequence ID" value="GAA1981768.1"/>
    <property type="molecule type" value="Genomic_DNA"/>
</dbReference>
<gene>
    <name evidence="1" type="ORF">GCM10009777_14280</name>
</gene>
<accession>A0ABP5DKS7</accession>
<keyword evidence="2" id="KW-1185">Reference proteome</keyword>
<proteinExistence type="predicted"/>
<protein>
    <recommendedName>
        <fullName evidence="3">Glutaminase</fullName>
    </recommendedName>
</protein>